<evidence type="ECO:0000259" key="3">
    <source>
        <dbReference type="Pfam" id="PF04183"/>
    </source>
</evidence>
<organism evidence="5 6">
    <name type="scientific">Mangrovibacillus cuniculi</name>
    <dbReference type="NCBI Taxonomy" id="2593652"/>
    <lineage>
        <taxon>Bacteria</taxon>
        <taxon>Bacillati</taxon>
        <taxon>Bacillota</taxon>
        <taxon>Bacilli</taxon>
        <taxon>Bacillales</taxon>
        <taxon>Bacillaceae</taxon>
        <taxon>Mangrovibacillus</taxon>
    </lineage>
</organism>
<dbReference type="PANTHER" id="PTHR34384:SF6">
    <property type="entry name" value="STAPHYLOFERRIN B SYNTHASE"/>
    <property type="match status" value="1"/>
</dbReference>
<proteinExistence type="inferred from homology"/>
<dbReference type="Gene3D" id="1.10.510.40">
    <property type="match status" value="1"/>
</dbReference>
<comment type="similarity">
    <text evidence="2">Belongs to the IucA/IucC family.</text>
</comment>
<dbReference type="AlphaFoldDB" id="A0A7S8HEM2"/>
<evidence type="ECO:0000256" key="2">
    <source>
        <dbReference type="ARBA" id="ARBA00007832"/>
    </source>
</evidence>
<name>A0A7S8HEM2_9BACI</name>
<dbReference type="EMBL" id="CP049742">
    <property type="protein sequence ID" value="QPC45636.1"/>
    <property type="molecule type" value="Genomic_DNA"/>
</dbReference>
<protein>
    <submittedName>
        <fullName evidence="5">IucA/IucC family siderophore biosynthesis protein</fullName>
    </submittedName>
</protein>
<evidence type="ECO:0000313" key="5">
    <source>
        <dbReference type="EMBL" id="QPC45636.1"/>
    </source>
</evidence>
<gene>
    <name evidence="5" type="ORF">G8O30_00935</name>
</gene>
<sequence>MKALQLKNQNMLKEEQEVYEFLQQKMPEYAPRYISLLSKGRKGILHKLASGILRENIDDSYLNAVTRKGTSETWGESHLPSYFFTWIKTMPLSHNGTYKIVERDGRYFVFQIEGEFAYQRVQTTGDILLVTEHGVSAIDTASQLLGEFYQNSASPENFEGFIVELDNGTANATLSYLYEEIWSHQVRVEGKERNVCNLWDYIREKQLEDPSFSTALFFEQLAVEGHHLHPGAKTKTGLRVDNVFRYSPEFHQTFSVRFVAVHRTLLRTTEEGGFLETVLPSVHAKGMRELQDRGFEASEYDILPVHPWQYKFALASIYEEEIRREQLLFLPNVTLKAKATSSFRTVYPLEKSAPGIKLAVNSQMTSTVRSISTNTALNTTSFSAMIDEIKKREPHLTSFVPINEIAGAAFPSGDNLKSRNLSVLLRESIEDKLEPGEIAIAGSSLYAKSPFSTKTIVQEMVDSYKKDVVGFFEDYVDKSLAGFLTLMVKYGVALEGHLQNSVPVMKDGEITRFFFRDWGGARIYKPRLENQGVSISFEENSVSITNSIRDMHDKLYYTVFQNHYGEVIRQLVLHYDVSELSLWQLVKQKCKEILSTLREEVCVEDDSTFIFQPIVQHKSLTTMRLKDGKGYEYNEVPNPLSWDGVSNE</sequence>
<dbReference type="Pfam" id="PF06276">
    <property type="entry name" value="FhuF"/>
    <property type="match status" value="1"/>
</dbReference>
<dbReference type="RefSeq" id="WP_239673147.1">
    <property type="nucleotide sequence ID" value="NZ_CP049742.1"/>
</dbReference>
<keyword evidence="6" id="KW-1185">Reference proteome</keyword>
<dbReference type="PANTHER" id="PTHR34384">
    <property type="entry name" value="L-2,3-DIAMINOPROPANOATE--CITRATE LIGASE"/>
    <property type="match status" value="1"/>
</dbReference>
<evidence type="ECO:0000256" key="1">
    <source>
        <dbReference type="ARBA" id="ARBA00004924"/>
    </source>
</evidence>
<dbReference type="InterPro" id="IPR022770">
    <property type="entry name" value="IucA/IucC-like_C"/>
</dbReference>
<reference evidence="5 6" key="1">
    <citation type="submission" date="2019-07" db="EMBL/GenBank/DDBJ databases">
        <title>Genome sequence of 2 isolates from Red Sea Mangroves.</title>
        <authorList>
            <person name="Sefrji F."/>
            <person name="Michoud G."/>
            <person name="Merlino G."/>
            <person name="Daffonchio D."/>
        </authorList>
    </citation>
    <scope>NUCLEOTIDE SEQUENCE [LARGE SCALE GENOMIC DNA]</scope>
    <source>
        <strain evidence="5 6">R1DC41</strain>
    </source>
</reference>
<dbReference type="InterPro" id="IPR007310">
    <property type="entry name" value="Aerobactin_biosyn_IucA/IucC_N"/>
</dbReference>
<dbReference type="Proteomes" id="UP000593626">
    <property type="component" value="Chromosome"/>
</dbReference>
<dbReference type="InterPro" id="IPR037455">
    <property type="entry name" value="LucA/IucC-like"/>
</dbReference>
<dbReference type="GO" id="GO:0016881">
    <property type="term" value="F:acid-amino acid ligase activity"/>
    <property type="evidence" value="ECO:0007669"/>
    <property type="project" value="UniProtKB-ARBA"/>
</dbReference>
<feature type="domain" description="Aerobactin siderophore biosynthesis IucA/IucC N-terminal" evidence="3">
    <location>
        <begin position="215"/>
        <end position="446"/>
    </location>
</feature>
<evidence type="ECO:0000259" key="4">
    <source>
        <dbReference type="Pfam" id="PF06276"/>
    </source>
</evidence>
<comment type="pathway">
    <text evidence="1">Siderophore biosynthesis.</text>
</comment>
<dbReference type="Pfam" id="PF04183">
    <property type="entry name" value="IucA_IucC"/>
    <property type="match status" value="1"/>
</dbReference>
<accession>A0A7S8HEM2</accession>
<evidence type="ECO:0000313" key="6">
    <source>
        <dbReference type="Proteomes" id="UP000593626"/>
    </source>
</evidence>
<feature type="domain" description="Aerobactin siderophore biosynthesis IucA/IucC-like C-terminal" evidence="4">
    <location>
        <begin position="471"/>
        <end position="628"/>
    </location>
</feature>
<dbReference type="GO" id="GO:0019290">
    <property type="term" value="P:siderophore biosynthetic process"/>
    <property type="evidence" value="ECO:0007669"/>
    <property type="project" value="InterPro"/>
</dbReference>
<dbReference type="KEGG" id="mcui:G8O30_00935"/>